<evidence type="ECO:0000313" key="2">
    <source>
        <dbReference type="Proteomes" id="UP001157126"/>
    </source>
</evidence>
<dbReference type="EMBL" id="BSUO01000001">
    <property type="protein sequence ID" value="GMA38912.1"/>
    <property type="molecule type" value="Genomic_DNA"/>
</dbReference>
<name>A0ABQ6INZ4_9MICO</name>
<proteinExistence type="predicted"/>
<gene>
    <name evidence="1" type="ORF">GCM10025883_09570</name>
</gene>
<keyword evidence="2" id="KW-1185">Reference proteome</keyword>
<reference evidence="2" key="1">
    <citation type="journal article" date="2019" name="Int. J. Syst. Evol. Microbiol.">
        <title>The Global Catalogue of Microorganisms (GCM) 10K type strain sequencing project: providing services to taxonomists for standard genome sequencing and annotation.</title>
        <authorList>
            <consortium name="The Broad Institute Genomics Platform"/>
            <consortium name="The Broad Institute Genome Sequencing Center for Infectious Disease"/>
            <person name="Wu L."/>
            <person name="Ma J."/>
        </authorList>
    </citation>
    <scope>NUCLEOTIDE SEQUENCE [LARGE SCALE GENOMIC DNA]</scope>
    <source>
        <strain evidence="2">NBRC 113072</strain>
    </source>
</reference>
<organism evidence="1 2">
    <name type="scientific">Mobilicoccus caccae</name>
    <dbReference type="NCBI Taxonomy" id="1859295"/>
    <lineage>
        <taxon>Bacteria</taxon>
        <taxon>Bacillati</taxon>
        <taxon>Actinomycetota</taxon>
        <taxon>Actinomycetes</taxon>
        <taxon>Micrococcales</taxon>
        <taxon>Dermatophilaceae</taxon>
        <taxon>Mobilicoccus</taxon>
    </lineage>
</organism>
<protein>
    <submittedName>
        <fullName evidence="1">Prevent-host-death protein</fullName>
    </submittedName>
</protein>
<evidence type="ECO:0000313" key="1">
    <source>
        <dbReference type="EMBL" id="GMA38912.1"/>
    </source>
</evidence>
<dbReference type="Proteomes" id="UP001157126">
    <property type="component" value="Unassembled WGS sequence"/>
</dbReference>
<comment type="caution">
    <text evidence="1">The sequence shown here is derived from an EMBL/GenBank/DDBJ whole genome shotgun (WGS) entry which is preliminary data.</text>
</comment>
<sequence length="154" mass="16973">MSVMALMTRASSSDLSRRGSEVFHAADQGPVEITRRDGETLILTRKSERDDQFTVLTMAADLIAASLGPDEVPFVDRLADRFPWMGFLTPAGRDMFANEIVHSARACASIKDFTPFLAEIVAWRETAASRAAGYTTDSQLDWLDEPTPVPHPTD</sequence>
<accession>A0ABQ6INZ4</accession>